<gene>
    <name evidence="5" type="primary">LOC115623181</name>
</gene>
<dbReference type="InterPro" id="IPR029071">
    <property type="entry name" value="Ubiquitin-like_domsf"/>
</dbReference>
<dbReference type="GO" id="GO:0061025">
    <property type="term" value="P:membrane fusion"/>
    <property type="evidence" value="ECO:0007669"/>
    <property type="project" value="TreeGrafter"/>
</dbReference>
<feature type="domain" description="UBX" evidence="2">
    <location>
        <begin position="323"/>
        <end position="393"/>
    </location>
</feature>
<dbReference type="AlphaFoldDB" id="A0A6J2T8N6"/>
<dbReference type="PANTHER" id="PTHR23333">
    <property type="entry name" value="UBX DOMAIN CONTAINING PROTEIN"/>
    <property type="match status" value="1"/>
</dbReference>
<dbReference type="GO" id="GO:0043161">
    <property type="term" value="P:proteasome-mediated ubiquitin-dependent protein catabolic process"/>
    <property type="evidence" value="ECO:0007669"/>
    <property type="project" value="TreeGrafter"/>
</dbReference>
<feature type="domain" description="SEP" evidence="3">
    <location>
        <begin position="209"/>
        <end position="272"/>
    </location>
</feature>
<evidence type="ECO:0000313" key="5">
    <source>
        <dbReference type="RefSeq" id="XP_030373266.1"/>
    </source>
</evidence>
<dbReference type="Gene3D" id="3.30.420.210">
    <property type="entry name" value="SEP domain"/>
    <property type="match status" value="1"/>
</dbReference>
<dbReference type="PROSITE" id="PS50033">
    <property type="entry name" value="UBX"/>
    <property type="match status" value="1"/>
</dbReference>
<dbReference type="CDD" id="cd01770">
    <property type="entry name" value="UBX_UBXN2"/>
    <property type="match status" value="1"/>
</dbReference>
<organism evidence="4 5">
    <name type="scientific">Drosophila lebanonensis</name>
    <name type="common">Fruit fly</name>
    <name type="synonym">Scaptodrosophila lebanonensis</name>
    <dbReference type="NCBI Taxonomy" id="7225"/>
    <lineage>
        <taxon>Eukaryota</taxon>
        <taxon>Metazoa</taxon>
        <taxon>Ecdysozoa</taxon>
        <taxon>Arthropoda</taxon>
        <taxon>Hexapoda</taxon>
        <taxon>Insecta</taxon>
        <taxon>Pterygota</taxon>
        <taxon>Neoptera</taxon>
        <taxon>Endopterygota</taxon>
        <taxon>Diptera</taxon>
        <taxon>Brachycera</taxon>
        <taxon>Muscomorpha</taxon>
        <taxon>Ephydroidea</taxon>
        <taxon>Drosophilidae</taxon>
        <taxon>Scaptodrosophila</taxon>
    </lineage>
</organism>
<dbReference type="SMART" id="SM00166">
    <property type="entry name" value="UBX"/>
    <property type="match status" value="1"/>
</dbReference>
<evidence type="ECO:0000259" key="2">
    <source>
        <dbReference type="PROSITE" id="PS50033"/>
    </source>
</evidence>
<dbReference type="InterPro" id="IPR036241">
    <property type="entry name" value="NSFL1C_SEP_dom_sf"/>
</dbReference>
<name>A0A6J2T8N6_DROLE</name>
<dbReference type="GO" id="GO:0031468">
    <property type="term" value="P:nuclear membrane reassembly"/>
    <property type="evidence" value="ECO:0007669"/>
    <property type="project" value="TreeGrafter"/>
</dbReference>
<feature type="compositionally biased region" description="Basic and acidic residues" evidence="1">
    <location>
        <begin position="196"/>
        <end position="205"/>
    </location>
</feature>
<evidence type="ECO:0000256" key="1">
    <source>
        <dbReference type="SAM" id="MobiDB-lite"/>
    </source>
</evidence>
<dbReference type="SUPFAM" id="SSF102848">
    <property type="entry name" value="NSFL1 (p97 ATPase) cofactor p47, SEP domain"/>
    <property type="match status" value="1"/>
</dbReference>
<dbReference type="InterPro" id="IPR012989">
    <property type="entry name" value="SEP_domain"/>
</dbReference>
<dbReference type="GO" id="GO:0007030">
    <property type="term" value="P:Golgi organization"/>
    <property type="evidence" value="ECO:0007669"/>
    <property type="project" value="TreeGrafter"/>
</dbReference>
<dbReference type="InterPro" id="IPR001012">
    <property type="entry name" value="UBX_dom"/>
</dbReference>
<dbReference type="GO" id="GO:0005829">
    <property type="term" value="C:cytosol"/>
    <property type="evidence" value="ECO:0007669"/>
    <property type="project" value="TreeGrafter"/>
</dbReference>
<reference evidence="5" key="1">
    <citation type="submission" date="2025-08" db="UniProtKB">
        <authorList>
            <consortium name="RefSeq"/>
        </authorList>
    </citation>
    <scope>IDENTIFICATION</scope>
    <source>
        <strain evidence="5">11010-0011.00</strain>
        <tissue evidence="5">Whole body</tissue>
    </source>
</reference>
<dbReference type="Proteomes" id="UP000504634">
    <property type="component" value="Unplaced"/>
</dbReference>
<dbReference type="Gene3D" id="3.10.20.90">
    <property type="entry name" value="Phosphatidylinositol 3-kinase Catalytic Subunit, Chain A, domain 1"/>
    <property type="match status" value="1"/>
</dbReference>
<dbReference type="GeneID" id="115623181"/>
<dbReference type="GO" id="GO:0000045">
    <property type="term" value="P:autophagosome assembly"/>
    <property type="evidence" value="ECO:0007669"/>
    <property type="project" value="TreeGrafter"/>
</dbReference>
<protein>
    <submittedName>
        <fullName evidence="5">NSFL1 cofactor p47</fullName>
    </submittedName>
</protein>
<dbReference type="PROSITE" id="PS51399">
    <property type="entry name" value="SEP"/>
    <property type="match status" value="1"/>
</dbReference>
<dbReference type="Pfam" id="PF08059">
    <property type="entry name" value="SEP"/>
    <property type="match status" value="1"/>
</dbReference>
<evidence type="ECO:0000259" key="3">
    <source>
        <dbReference type="PROSITE" id="PS51399"/>
    </source>
</evidence>
<dbReference type="SUPFAM" id="SSF54236">
    <property type="entry name" value="Ubiquitin-like"/>
    <property type="match status" value="1"/>
</dbReference>
<dbReference type="OrthoDB" id="25887at2759"/>
<feature type="compositionally biased region" description="Basic and acidic residues" evidence="1">
    <location>
        <begin position="85"/>
        <end position="106"/>
    </location>
</feature>
<dbReference type="GO" id="GO:0043130">
    <property type="term" value="F:ubiquitin binding"/>
    <property type="evidence" value="ECO:0007669"/>
    <property type="project" value="TreeGrafter"/>
</dbReference>
<dbReference type="SMART" id="SM00553">
    <property type="entry name" value="SEP"/>
    <property type="match status" value="1"/>
</dbReference>
<accession>A0A6J2T8N6</accession>
<dbReference type="PANTHER" id="PTHR23333:SF20">
    <property type="entry name" value="NSFL1 COFACTOR P47"/>
    <property type="match status" value="1"/>
</dbReference>
<dbReference type="GO" id="GO:0005634">
    <property type="term" value="C:nucleus"/>
    <property type="evidence" value="ECO:0007669"/>
    <property type="project" value="TreeGrafter"/>
</dbReference>
<proteinExistence type="predicted"/>
<dbReference type="Pfam" id="PF00789">
    <property type="entry name" value="UBX"/>
    <property type="match status" value="1"/>
</dbReference>
<evidence type="ECO:0000313" key="4">
    <source>
        <dbReference type="Proteomes" id="UP000504634"/>
    </source>
</evidence>
<feature type="region of interest" description="Disordered" evidence="1">
    <location>
        <begin position="80"/>
        <end position="149"/>
    </location>
</feature>
<keyword evidence="4" id="KW-1185">Reference proteome</keyword>
<sequence>MKKIHKYIPFKKRGRRQELPVANLEGPTPVSEVSNDQMSHEQKVISFMRKHGVKEDVARYYLSSNGWLLDQASLRYETENAEGVDSSKDVDNSKNADSNVRIDPKGLESLQSLLSQHDAHKSEEETENYFAGGSETSGQQILGPKAQKRVHMDTSTPAITSTDSMRSLRTWGHGERLGSAHPINPPSTRPHSSPVEGHESDSDMSDSEHRIVILHLWAEGFSLDDGSLRPYDLPENERFLREILRGQFPEEMKQYGHRIDLSVQDHTNQSFRHLSRRQFMGSGRLLGSPTPELSVNISTIELTQEQVLQEQELLAERTLNFDETAPIVTIQVRLADGSRISARFNETHTIGELYRYVRISRPQYSSVEFVLMTAFPRETLDERDERTLAKANLKKVLVIQHIN</sequence>
<dbReference type="Gene3D" id="1.10.8.10">
    <property type="entry name" value="DNA helicase RuvA subunit, C-terminal domain"/>
    <property type="match status" value="1"/>
</dbReference>
<feature type="region of interest" description="Disordered" evidence="1">
    <location>
        <begin position="174"/>
        <end position="205"/>
    </location>
</feature>
<dbReference type="RefSeq" id="XP_030373266.1">
    <property type="nucleotide sequence ID" value="XM_030517406.1"/>
</dbReference>